<comment type="caution">
    <text evidence="3">The sequence shown here is derived from an EMBL/GenBank/DDBJ whole genome shotgun (WGS) entry which is preliminary data.</text>
</comment>
<feature type="region of interest" description="Disordered" evidence="1">
    <location>
        <begin position="1"/>
        <end position="21"/>
    </location>
</feature>
<reference evidence="3 4" key="1">
    <citation type="submission" date="2019-12" db="EMBL/GenBank/DDBJ databases">
        <title>Chromosome-level assembly of the Caenorhabditis remanei genome.</title>
        <authorList>
            <person name="Teterina A.A."/>
            <person name="Willis J.H."/>
            <person name="Phillips P.C."/>
        </authorList>
    </citation>
    <scope>NUCLEOTIDE SEQUENCE [LARGE SCALE GENOMIC DNA]</scope>
    <source>
        <strain evidence="3 4">PX506</strain>
        <tissue evidence="3">Whole organism</tissue>
    </source>
</reference>
<evidence type="ECO:0000313" key="3">
    <source>
        <dbReference type="EMBL" id="KAF1755089.1"/>
    </source>
</evidence>
<dbReference type="CTD" id="78777304"/>
<evidence type="ECO:0000313" key="4">
    <source>
        <dbReference type="Proteomes" id="UP000483820"/>
    </source>
</evidence>
<dbReference type="RefSeq" id="XP_053583322.1">
    <property type="nucleotide sequence ID" value="XM_053734409.1"/>
</dbReference>
<dbReference type="AlphaFoldDB" id="A0A6A5GLD3"/>
<dbReference type="KEGG" id="crq:GCK72_021657"/>
<sequence>MSNQLSTGTNNASAELSTPQHAPFTTTPDVFLRHPMTIRSFILHDVLLDKQSKQSFFELSGIFGSSRLSYSDFMYWYKKFSQTLEWKTTEDQSFSTLPVHIIERIVRN</sequence>
<dbReference type="GeneID" id="78777304"/>
<dbReference type="InterPro" id="IPR041426">
    <property type="entry name" value="Mos1_HTH"/>
</dbReference>
<dbReference type="EMBL" id="WUAV01000005">
    <property type="protein sequence ID" value="KAF1755089.1"/>
    <property type="molecule type" value="Genomic_DNA"/>
</dbReference>
<organism evidence="3 4">
    <name type="scientific">Caenorhabditis remanei</name>
    <name type="common">Caenorhabditis vulgaris</name>
    <dbReference type="NCBI Taxonomy" id="31234"/>
    <lineage>
        <taxon>Eukaryota</taxon>
        <taxon>Metazoa</taxon>
        <taxon>Ecdysozoa</taxon>
        <taxon>Nematoda</taxon>
        <taxon>Chromadorea</taxon>
        <taxon>Rhabditida</taxon>
        <taxon>Rhabditina</taxon>
        <taxon>Rhabditomorpha</taxon>
        <taxon>Rhabditoidea</taxon>
        <taxon>Rhabditidae</taxon>
        <taxon>Peloderinae</taxon>
        <taxon>Caenorhabditis</taxon>
    </lineage>
</organism>
<evidence type="ECO:0000256" key="1">
    <source>
        <dbReference type="SAM" id="MobiDB-lite"/>
    </source>
</evidence>
<dbReference type="Pfam" id="PF17906">
    <property type="entry name" value="HTH_48"/>
    <property type="match status" value="1"/>
</dbReference>
<protein>
    <recommendedName>
        <fullName evidence="2">Mos1 transposase HTH domain-containing protein</fullName>
    </recommendedName>
</protein>
<proteinExistence type="predicted"/>
<name>A0A6A5GLD3_CAERE</name>
<evidence type="ECO:0000259" key="2">
    <source>
        <dbReference type="Pfam" id="PF17906"/>
    </source>
</evidence>
<dbReference type="Proteomes" id="UP000483820">
    <property type="component" value="Chromosome V"/>
</dbReference>
<gene>
    <name evidence="3" type="ORF">GCK72_021657</name>
</gene>
<feature type="domain" description="Mos1 transposase HTH" evidence="2">
    <location>
        <begin position="36"/>
        <end position="81"/>
    </location>
</feature>
<accession>A0A6A5GLD3</accession>